<gene>
    <name evidence="2" type="ORF">BT96DRAFT_1001736</name>
</gene>
<feature type="region of interest" description="Disordered" evidence="1">
    <location>
        <begin position="1"/>
        <end position="37"/>
    </location>
</feature>
<protein>
    <submittedName>
        <fullName evidence="2">Uncharacterized protein</fullName>
    </submittedName>
</protein>
<evidence type="ECO:0000313" key="3">
    <source>
        <dbReference type="Proteomes" id="UP000799118"/>
    </source>
</evidence>
<organism evidence="2 3">
    <name type="scientific">Gymnopus androsaceus JB14</name>
    <dbReference type="NCBI Taxonomy" id="1447944"/>
    <lineage>
        <taxon>Eukaryota</taxon>
        <taxon>Fungi</taxon>
        <taxon>Dikarya</taxon>
        <taxon>Basidiomycota</taxon>
        <taxon>Agaricomycotina</taxon>
        <taxon>Agaricomycetes</taxon>
        <taxon>Agaricomycetidae</taxon>
        <taxon>Agaricales</taxon>
        <taxon>Marasmiineae</taxon>
        <taxon>Omphalotaceae</taxon>
        <taxon>Gymnopus</taxon>
    </lineage>
</organism>
<dbReference type="Proteomes" id="UP000799118">
    <property type="component" value="Unassembled WGS sequence"/>
</dbReference>
<keyword evidence="3" id="KW-1185">Reference proteome</keyword>
<feature type="compositionally biased region" description="Basic and acidic residues" evidence="1">
    <location>
        <begin position="1"/>
        <end position="14"/>
    </location>
</feature>
<feature type="compositionally biased region" description="Acidic residues" evidence="1">
    <location>
        <begin position="293"/>
        <end position="336"/>
    </location>
</feature>
<evidence type="ECO:0000256" key="1">
    <source>
        <dbReference type="SAM" id="MobiDB-lite"/>
    </source>
</evidence>
<dbReference type="AlphaFoldDB" id="A0A6A4H075"/>
<dbReference type="EMBL" id="ML769638">
    <property type="protein sequence ID" value="KAE9391048.1"/>
    <property type="molecule type" value="Genomic_DNA"/>
</dbReference>
<reference evidence="2" key="1">
    <citation type="journal article" date="2019" name="Environ. Microbiol.">
        <title>Fungal ecological strategies reflected in gene transcription - a case study of two litter decomposers.</title>
        <authorList>
            <person name="Barbi F."/>
            <person name="Kohler A."/>
            <person name="Barry K."/>
            <person name="Baskaran P."/>
            <person name="Daum C."/>
            <person name="Fauchery L."/>
            <person name="Ihrmark K."/>
            <person name="Kuo A."/>
            <person name="LaButti K."/>
            <person name="Lipzen A."/>
            <person name="Morin E."/>
            <person name="Grigoriev I.V."/>
            <person name="Henrissat B."/>
            <person name="Lindahl B."/>
            <person name="Martin F."/>
        </authorList>
    </citation>
    <scope>NUCLEOTIDE SEQUENCE</scope>
    <source>
        <strain evidence="2">JB14</strain>
    </source>
</reference>
<dbReference type="OrthoDB" id="3064471at2759"/>
<feature type="region of interest" description="Disordered" evidence="1">
    <location>
        <begin position="267"/>
        <end position="336"/>
    </location>
</feature>
<proteinExistence type="predicted"/>
<sequence>MKSGTKELPKEAAARNRRAKPKSNTAAKAKDKSPVKLRRKKKFNNSTAKTHLLGYFPMAVKYFGTLDSYDTRIGESEHRVSNGFTSDTRRRHALRSQSMSIASTTWATHLPEITAEMLGAVSSRVTAFTATKWFELLHHLRPAKGQDSINLVHIQISSPVPRRHPTIDDEAVIVYGFAGIQDSAAFDFLDLLMFTERAILSLPLSRQYEYLTPQGKREVEPDDWSRYYVNMFPDRDTFALFLGGGIGHQHLREHLREFAIDAGLTVTRKGDESSSSNEELDEEDVLSDNSDGSLDDDEEDPADDDEEDPADDAEGWLGPEDGEERTEEDVDEELGL</sequence>
<accession>A0A6A4H075</accession>
<evidence type="ECO:0000313" key="2">
    <source>
        <dbReference type="EMBL" id="KAE9391048.1"/>
    </source>
</evidence>
<name>A0A6A4H075_9AGAR</name>